<dbReference type="SUPFAM" id="SSF48592">
    <property type="entry name" value="GroEL equatorial domain-like"/>
    <property type="match status" value="1"/>
</dbReference>
<dbReference type="CDD" id="cd03338">
    <property type="entry name" value="TCP1_delta"/>
    <property type="match status" value="1"/>
</dbReference>
<dbReference type="InterPro" id="IPR053374">
    <property type="entry name" value="TCP-1_chaperonin"/>
</dbReference>
<keyword evidence="7 8" id="KW-0143">Chaperone</keyword>
<dbReference type="NCBIfam" id="NF041082">
    <property type="entry name" value="thermosome_alpha"/>
    <property type="match status" value="1"/>
</dbReference>
<dbReference type="InterPro" id="IPR017998">
    <property type="entry name" value="Chaperone_TCP-1"/>
</dbReference>
<comment type="subcellular location">
    <subcellularLocation>
        <location evidence="1">Cytoplasm</location>
    </subcellularLocation>
</comment>
<reference evidence="11 12" key="1">
    <citation type="journal article" date="2019" name="Philos. Trans. R. Soc. Lond., B, Biol. Sci.">
        <title>Ant behaviour and brain gene expression of defending hosts depend on the ecological success of the intruding social parasite.</title>
        <authorList>
            <person name="Kaur R."/>
            <person name="Stoldt M."/>
            <person name="Jongepier E."/>
            <person name="Feldmeyer B."/>
            <person name="Menzel F."/>
            <person name="Bornberg-Bauer E."/>
            <person name="Foitzik S."/>
        </authorList>
    </citation>
    <scope>NUCLEOTIDE SEQUENCE [LARGE SCALE GENOMIC DNA]</scope>
    <source>
        <tissue evidence="11">Whole body</tissue>
    </source>
</reference>
<dbReference type="SUPFAM" id="SSF54849">
    <property type="entry name" value="GroEL-intermediate domain like"/>
    <property type="match status" value="1"/>
</dbReference>
<evidence type="ECO:0000256" key="8">
    <source>
        <dbReference type="RuleBase" id="RU004187"/>
    </source>
</evidence>
<evidence type="ECO:0000313" key="11">
    <source>
        <dbReference type="EMBL" id="TGZ53963.1"/>
    </source>
</evidence>
<dbReference type="GO" id="GO:0051082">
    <property type="term" value="F:unfolded protein binding"/>
    <property type="evidence" value="ECO:0007669"/>
    <property type="project" value="InterPro"/>
</dbReference>
<evidence type="ECO:0000256" key="9">
    <source>
        <dbReference type="RuleBase" id="RU004192"/>
    </source>
</evidence>
<dbReference type="InterPro" id="IPR054827">
    <property type="entry name" value="thermosome_alpha"/>
</dbReference>
<dbReference type="Pfam" id="PF00118">
    <property type="entry name" value="Cpn60_TCP1"/>
    <property type="match status" value="1"/>
</dbReference>
<dbReference type="GO" id="GO:0140662">
    <property type="term" value="F:ATP-dependent protein folding chaperone"/>
    <property type="evidence" value="ECO:0007669"/>
    <property type="project" value="InterPro"/>
</dbReference>
<sequence>MTKNMFSMRKLGMENGDSRGAHGQAYKDKSKPADIRSSNINAAKGKIVIGGRFAARDRDVPRSSMGGYGEHEVEENITLYSNGRVSAGKTTGMLDEQNTLNDKNSVSDAIRTSLGPRGMDKMIQASNGEVTITNDGATILKEMNVIHPAAKMLVELSKAQDIEAGDGTTSVVVIAGSLLEAAERLLQKGIHPTSISDAFQKAASKAVSILAHMSIPVDLSDKESLVKVVHQQSSLLAPLAVDAVLKVTEEGKEVSVDLNDIKVIKKLGGTVEDTELIDGLIFTQKSCNVNGPKRIEKAKIGLIQFCISPPKTDMDHNVVVSDYAAMDRVLKEERAYILNIVKQIKKSGCNVLLVQKSVLRDAVSDLAIHFLDKIKVMVVKDVEREDIPFVCKTLGCRPIASLDHFVPENLVNAELCEEVQTGNSKFVKITGIQNHGKTVTVLVRGSNKLVLEEAGRSLHDALCVIRCLVKQRALIAGGGAPEIELAIKLGEYAVTLGGIDAYCIKAFANALEVIPLTLAENAGLNPIATVTDLRNRHAKGEVTAGINVRKGAITNILEENVIQPLLVSTSSITFASETVCSILKIDDIVNAIQ</sequence>
<dbReference type="SUPFAM" id="SSF52029">
    <property type="entry name" value="GroEL apical domain-like"/>
    <property type="match status" value="1"/>
</dbReference>
<keyword evidence="6 8" id="KW-0067">ATP-binding</keyword>
<dbReference type="PANTHER" id="PTHR11353">
    <property type="entry name" value="CHAPERONIN"/>
    <property type="match status" value="1"/>
</dbReference>
<keyword evidence="12" id="KW-1185">Reference proteome</keyword>
<dbReference type="Gene3D" id="1.10.560.10">
    <property type="entry name" value="GroEL-like equatorial domain"/>
    <property type="match status" value="1"/>
</dbReference>
<keyword evidence="5 8" id="KW-0547">Nucleotide-binding</keyword>
<evidence type="ECO:0000256" key="2">
    <source>
        <dbReference type="ARBA" id="ARBA00008020"/>
    </source>
</evidence>
<dbReference type="PROSITE" id="PS00995">
    <property type="entry name" value="TCP1_3"/>
    <property type="match status" value="1"/>
</dbReference>
<comment type="caution">
    <text evidence="11">The sequence shown here is derived from an EMBL/GenBank/DDBJ whole genome shotgun (WGS) entry which is preliminary data.</text>
</comment>
<dbReference type="Proteomes" id="UP000310200">
    <property type="component" value="Unassembled WGS sequence"/>
</dbReference>
<dbReference type="GO" id="GO:0005524">
    <property type="term" value="F:ATP binding"/>
    <property type="evidence" value="ECO:0007669"/>
    <property type="project" value="UniProtKB-KW"/>
</dbReference>
<dbReference type="Gene3D" id="3.30.260.10">
    <property type="entry name" value="TCP-1-like chaperonin intermediate domain"/>
    <property type="match status" value="1"/>
</dbReference>
<evidence type="ECO:0000256" key="7">
    <source>
        <dbReference type="ARBA" id="ARBA00023186"/>
    </source>
</evidence>
<dbReference type="FunFam" id="3.50.7.10:FF:000010">
    <property type="entry name" value="T-complex protein 1 subunit delta"/>
    <property type="match status" value="1"/>
</dbReference>
<evidence type="ECO:0000256" key="3">
    <source>
        <dbReference type="ARBA" id="ARBA00016107"/>
    </source>
</evidence>
<comment type="similarity">
    <text evidence="2 8">Belongs to the TCP-1 chaperonin family.</text>
</comment>
<dbReference type="GO" id="GO:0005737">
    <property type="term" value="C:cytoplasm"/>
    <property type="evidence" value="ECO:0007669"/>
    <property type="project" value="UniProtKB-SubCell"/>
</dbReference>
<evidence type="ECO:0000256" key="4">
    <source>
        <dbReference type="ARBA" id="ARBA00022490"/>
    </source>
</evidence>
<evidence type="ECO:0000256" key="10">
    <source>
        <dbReference type="SAM" id="MobiDB-lite"/>
    </source>
</evidence>
<feature type="region of interest" description="Disordered" evidence="10">
    <location>
        <begin position="1"/>
        <end position="36"/>
    </location>
</feature>
<dbReference type="PRINTS" id="PR00304">
    <property type="entry name" value="TCOMPLEXTCP1"/>
</dbReference>
<organism evidence="11 12">
    <name type="scientific">Temnothorax longispinosus</name>
    <dbReference type="NCBI Taxonomy" id="300112"/>
    <lineage>
        <taxon>Eukaryota</taxon>
        <taxon>Metazoa</taxon>
        <taxon>Ecdysozoa</taxon>
        <taxon>Arthropoda</taxon>
        <taxon>Hexapoda</taxon>
        <taxon>Insecta</taxon>
        <taxon>Pterygota</taxon>
        <taxon>Neoptera</taxon>
        <taxon>Endopterygota</taxon>
        <taxon>Hymenoptera</taxon>
        <taxon>Apocrita</taxon>
        <taxon>Aculeata</taxon>
        <taxon>Formicoidea</taxon>
        <taxon>Formicidae</taxon>
        <taxon>Myrmicinae</taxon>
        <taxon>Temnothorax</taxon>
    </lineage>
</organism>
<protein>
    <recommendedName>
        <fullName evidence="3 9">T-complex protein 1 subunit delta</fullName>
    </recommendedName>
</protein>
<evidence type="ECO:0000256" key="6">
    <source>
        <dbReference type="ARBA" id="ARBA00022840"/>
    </source>
</evidence>
<gene>
    <name evidence="11" type="ORF">DBV15_03569</name>
</gene>
<name>A0A4S2KV72_9HYME</name>
<dbReference type="InterPro" id="IPR002194">
    <property type="entry name" value="Chaperonin_TCP-1_CS"/>
</dbReference>
<feature type="compositionally biased region" description="Basic and acidic residues" evidence="10">
    <location>
        <begin position="16"/>
        <end position="34"/>
    </location>
</feature>
<dbReference type="AlphaFoldDB" id="A0A4S2KV72"/>
<dbReference type="GO" id="GO:0016887">
    <property type="term" value="F:ATP hydrolysis activity"/>
    <property type="evidence" value="ECO:0007669"/>
    <property type="project" value="InterPro"/>
</dbReference>
<dbReference type="InterPro" id="IPR027409">
    <property type="entry name" value="GroEL-like_apical_dom_sf"/>
</dbReference>
<dbReference type="PROSITE" id="PS00750">
    <property type="entry name" value="TCP1_1"/>
    <property type="match status" value="1"/>
</dbReference>
<dbReference type="Gene3D" id="3.50.7.10">
    <property type="entry name" value="GroEL"/>
    <property type="match status" value="1"/>
</dbReference>
<dbReference type="InterPro" id="IPR002423">
    <property type="entry name" value="Cpn60/GroEL/TCP-1"/>
</dbReference>
<keyword evidence="4" id="KW-0963">Cytoplasm</keyword>
<evidence type="ECO:0000256" key="1">
    <source>
        <dbReference type="ARBA" id="ARBA00004496"/>
    </source>
</evidence>
<dbReference type="InterPro" id="IPR027413">
    <property type="entry name" value="GROEL-like_equatorial_sf"/>
</dbReference>
<dbReference type="NCBIfam" id="NF041083">
    <property type="entry name" value="thermosome_beta"/>
    <property type="match status" value="1"/>
</dbReference>
<dbReference type="NCBIfam" id="TIGR02342">
    <property type="entry name" value="chap_CCT_delta"/>
    <property type="match status" value="1"/>
</dbReference>
<dbReference type="InterPro" id="IPR027410">
    <property type="entry name" value="TCP-1-like_intermed_sf"/>
</dbReference>
<dbReference type="EMBL" id="QBLH01000871">
    <property type="protein sequence ID" value="TGZ53963.1"/>
    <property type="molecule type" value="Genomic_DNA"/>
</dbReference>
<evidence type="ECO:0000313" key="12">
    <source>
        <dbReference type="Proteomes" id="UP000310200"/>
    </source>
</evidence>
<dbReference type="STRING" id="300112.A0A4S2KV72"/>
<accession>A0A4S2KV72</accession>
<dbReference type="PROSITE" id="PS00751">
    <property type="entry name" value="TCP1_2"/>
    <property type="match status" value="1"/>
</dbReference>
<dbReference type="InterPro" id="IPR012717">
    <property type="entry name" value="Chap_CCT_delta"/>
</dbReference>
<evidence type="ECO:0000256" key="5">
    <source>
        <dbReference type="ARBA" id="ARBA00022741"/>
    </source>
</evidence>
<proteinExistence type="inferred from homology"/>